<dbReference type="Proteomes" id="UP000190042">
    <property type="component" value="Unassembled WGS sequence"/>
</dbReference>
<gene>
    <name evidence="3" type="ORF">SAMN04244570_1724</name>
</gene>
<organism evidence="3 4">
    <name type="scientific">Sporosarcina newyorkensis</name>
    <dbReference type="NCBI Taxonomy" id="759851"/>
    <lineage>
        <taxon>Bacteria</taxon>
        <taxon>Bacillati</taxon>
        <taxon>Bacillota</taxon>
        <taxon>Bacilli</taxon>
        <taxon>Bacillales</taxon>
        <taxon>Caryophanaceae</taxon>
        <taxon>Sporosarcina</taxon>
    </lineage>
</organism>
<dbReference type="InterPro" id="IPR055649">
    <property type="entry name" value="DUF7225"/>
</dbReference>
<dbReference type="RefSeq" id="WP_078817298.1">
    <property type="nucleotide sequence ID" value="NZ_FUYJ01000002.1"/>
</dbReference>
<protein>
    <submittedName>
        <fullName evidence="3">Uncharacterized protein</fullName>
    </submittedName>
</protein>
<feature type="domain" description="DUF7225" evidence="2">
    <location>
        <begin position="2"/>
        <end position="103"/>
    </location>
</feature>
<dbReference type="Pfam" id="PF23870">
    <property type="entry name" value="DUF7225"/>
    <property type="match status" value="1"/>
</dbReference>
<sequence length="256" mass="30143">MKIYSQLKEALDGQEGIIVTRQEIQQIMLEKYDRNPDSVIPTDYCYNRWNKGISFTEHIFEYLTRNTYKCIGEHAAYTGLIYRKSRGEVEEVIGEWSNGVKTMYGKEGVDCISTEQLIRLYEEYLRILRYELRVLQCQPTELRHLIGRIGELLCAITTGGQLARETNQHGFDVMYESRRISVKTTAQKNGFIVFNRKTFDQLDAIFIVHYYEDDFHVIYHGDKEPIEQIARVYKDTYEVDFDKVKKIGMQKEVQLT</sequence>
<name>A0A1T4Y233_9BACL</name>
<proteinExistence type="predicted"/>
<dbReference type="EMBL" id="FUYJ01000002">
    <property type="protein sequence ID" value="SKA95887.1"/>
    <property type="molecule type" value="Genomic_DNA"/>
</dbReference>
<dbReference type="AlphaFoldDB" id="A0A1T4Y233"/>
<evidence type="ECO:0000259" key="2">
    <source>
        <dbReference type="Pfam" id="PF23870"/>
    </source>
</evidence>
<dbReference type="InterPro" id="IPR054267">
    <property type="entry name" value="DUF6998"/>
</dbReference>
<accession>A0A1T4Y233</accession>
<evidence type="ECO:0000313" key="4">
    <source>
        <dbReference type="Proteomes" id="UP000190042"/>
    </source>
</evidence>
<reference evidence="4" key="1">
    <citation type="submission" date="2017-02" db="EMBL/GenBank/DDBJ databases">
        <authorList>
            <person name="Varghese N."/>
            <person name="Submissions S."/>
        </authorList>
    </citation>
    <scope>NUCLEOTIDE SEQUENCE [LARGE SCALE GENOMIC DNA]</scope>
    <source>
        <strain evidence="4">DSM 23966</strain>
    </source>
</reference>
<keyword evidence="4" id="KW-1185">Reference proteome</keyword>
<feature type="domain" description="DUF6998" evidence="1">
    <location>
        <begin position="140"/>
        <end position="247"/>
    </location>
</feature>
<evidence type="ECO:0000313" key="3">
    <source>
        <dbReference type="EMBL" id="SKA95887.1"/>
    </source>
</evidence>
<evidence type="ECO:0000259" key="1">
    <source>
        <dbReference type="Pfam" id="PF22522"/>
    </source>
</evidence>
<dbReference type="Pfam" id="PF22522">
    <property type="entry name" value="DUF6998"/>
    <property type="match status" value="1"/>
</dbReference>